<dbReference type="InParanoid" id="A0A132BBY5"/>
<evidence type="ECO:0000313" key="1">
    <source>
        <dbReference type="EMBL" id="KUJ09888.1"/>
    </source>
</evidence>
<dbReference type="KEGG" id="psco:LY89DRAFT_689796"/>
<dbReference type="Proteomes" id="UP000070700">
    <property type="component" value="Unassembled WGS sequence"/>
</dbReference>
<reference evidence="1 2" key="1">
    <citation type="submission" date="2015-10" db="EMBL/GenBank/DDBJ databases">
        <title>Full genome of DAOMC 229536 Phialocephala scopiformis, a fungal endophyte of spruce producing the potent anti-insectan compound rugulosin.</title>
        <authorList>
            <consortium name="DOE Joint Genome Institute"/>
            <person name="Walker A.K."/>
            <person name="Frasz S.L."/>
            <person name="Seifert K.A."/>
            <person name="Miller J.D."/>
            <person name="Mondo S.J."/>
            <person name="Labutti K."/>
            <person name="Lipzen A."/>
            <person name="Dockter R."/>
            <person name="Kennedy M."/>
            <person name="Grigoriev I.V."/>
            <person name="Spatafora J.W."/>
        </authorList>
    </citation>
    <scope>NUCLEOTIDE SEQUENCE [LARGE SCALE GENOMIC DNA]</scope>
    <source>
        <strain evidence="1 2">CBS 120377</strain>
    </source>
</reference>
<evidence type="ECO:0000313" key="2">
    <source>
        <dbReference type="Proteomes" id="UP000070700"/>
    </source>
</evidence>
<dbReference type="EMBL" id="KQ947430">
    <property type="protein sequence ID" value="KUJ09888.1"/>
    <property type="molecule type" value="Genomic_DNA"/>
</dbReference>
<gene>
    <name evidence="1" type="ORF">LY89DRAFT_689796</name>
</gene>
<dbReference type="GeneID" id="28825701"/>
<dbReference type="RefSeq" id="XP_018064243.1">
    <property type="nucleotide sequence ID" value="XM_018215975.1"/>
</dbReference>
<accession>A0A132BBY5</accession>
<sequence length="113" mass="11845">MGDVALGNLPATLPLYIPEIEIGGIRLMDQPGLQLESLLKASSVILESIDDSLGLGATASSNGSSSGAQPQGLLLDALLGQSDLVYQKADGTREARVKQTISQIHQFLDSARK</sequence>
<organism evidence="1 2">
    <name type="scientific">Mollisia scopiformis</name>
    <name type="common">Conifer needle endophyte fungus</name>
    <name type="synonym">Phialocephala scopiformis</name>
    <dbReference type="NCBI Taxonomy" id="149040"/>
    <lineage>
        <taxon>Eukaryota</taxon>
        <taxon>Fungi</taxon>
        <taxon>Dikarya</taxon>
        <taxon>Ascomycota</taxon>
        <taxon>Pezizomycotina</taxon>
        <taxon>Leotiomycetes</taxon>
        <taxon>Helotiales</taxon>
        <taxon>Mollisiaceae</taxon>
        <taxon>Mollisia</taxon>
    </lineage>
</organism>
<keyword evidence="2" id="KW-1185">Reference proteome</keyword>
<name>A0A132BBY5_MOLSC</name>
<protein>
    <submittedName>
        <fullName evidence="1">Uncharacterized protein</fullName>
    </submittedName>
</protein>
<proteinExistence type="predicted"/>
<dbReference type="AlphaFoldDB" id="A0A132BBY5"/>